<dbReference type="Proteomes" id="UP000886998">
    <property type="component" value="Unassembled WGS sequence"/>
</dbReference>
<gene>
    <name evidence="1" type="ORF">TNIN_268101</name>
</gene>
<proteinExistence type="predicted"/>
<accession>A0A8X6XQI4</accession>
<dbReference type="EMBL" id="BMAV01012009">
    <property type="protein sequence ID" value="GFY58327.1"/>
    <property type="molecule type" value="Genomic_DNA"/>
</dbReference>
<name>A0A8X6XQI4_9ARAC</name>
<keyword evidence="2" id="KW-1185">Reference proteome</keyword>
<reference evidence="1" key="1">
    <citation type="submission" date="2020-08" db="EMBL/GenBank/DDBJ databases">
        <title>Multicomponent nature underlies the extraordinary mechanical properties of spider dragline silk.</title>
        <authorList>
            <person name="Kono N."/>
            <person name="Nakamura H."/>
            <person name="Mori M."/>
            <person name="Yoshida Y."/>
            <person name="Ohtoshi R."/>
            <person name="Malay A.D."/>
            <person name="Moran D.A.P."/>
            <person name="Tomita M."/>
            <person name="Numata K."/>
            <person name="Arakawa K."/>
        </authorList>
    </citation>
    <scope>NUCLEOTIDE SEQUENCE</scope>
</reference>
<comment type="caution">
    <text evidence="1">The sequence shown here is derived from an EMBL/GenBank/DDBJ whole genome shotgun (WGS) entry which is preliminary data.</text>
</comment>
<protein>
    <submittedName>
        <fullName evidence="1">Uncharacterized protein</fullName>
    </submittedName>
</protein>
<evidence type="ECO:0000313" key="2">
    <source>
        <dbReference type="Proteomes" id="UP000886998"/>
    </source>
</evidence>
<dbReference type="AlphaFoldDB" id="A0A8X6XQI4"/>
<organism evidence="1 2">
    <name type="scientific">Trichonephila inaurata madagascariensis</name>
    <dbReference type="NCBI Taxonomy" id="2747483"/>
    <lineage>
        <taxon>Eukaryota</taxon>
        <taxon>Metazoa</taxon>
        <taxon>Ecdysozoa</taxon>
        <taxon>Arthropoda</taxon>
        <taxon>Chelicerata</taxon>
        <taxon>Arachnida</taxon>
        <taxon>Araneae</taxon>
        <taxon>Araneomorphae</taxon>
        <taxon>Entelegynae</taxon>
        <taxon>Araneoidea</taxon>
        <taxon>Nephilidae</taxon>
        <taxon>Trichonephila</taxon>
        <taxon>Trichonephila inaurata</taxon>
    </lineage>
</organism>
<evidence type="ECO:0000313" key="1">
    <source>
        <dbReference type="EMBL" id="GFY58327.1"/>
    </source>
</evidence>
<sequence length="127" mass="14327">MRTSPEYNFDHAHGGSRLTQTDLNDIARLRFSDHRQLLKQLSHVCASDLNFHNKLVDNFGGNGDRTQLAGLVNLWYELVAFLTQTTQIPFAKNLDCSLKLLTAFEGRFANLGILLFGNLVSTSTDWK</sequence>